<dbReference type="AlphaFoldDB" id="A0A2S9JGL9"/>
<dbReference type="RefSeq" id="WP_105727532.1">
    <property type="nucleotide sequence ID" value="NZ_PVBS01000004.1"/>
</dbReference>
<dbReference type="PANTHER" id="PTHR43133">
    <property type="entry name" value="RNA POLYMERASE ECF-TYPE SIGMA FACTO"/>
    <property type="match status" value="1"/>
</dbReference>
<keyword evidence="2" id="KW-0805">Transcription regulation</keyword>
<dbReference type="InterPro" id="IPR014284">
    <property type="entry name" value="RNA_pol_sigma-70_dom"/>
</dbReference>
<dbReference type="InterPro" id="IPR007627">
    <property type="entry name" value="RNA_pol_sigma70_r2"/>
</dbReference>
<comment type="caution">
    <text evidence="8">The sequence shown here is derived from an EMBL/GenBank/DDBJ whole genome shotgun (WGS) entry which is preliminary data.</text>
</comment>
<sequence>MSARDTKSFRETVKTYGAQLLRFVKARVKRTADAEDILQEVWYQFSRVTNIDDLGNAGAWLYSVTRNKITDSYRKKKHESLEELAGEGDDESFSIAHLLVADESSSPELKMFKEIFWDELMQALDELPEKQKKVFVMNEIEDMTLQEIANQENENLKTIISRKSYAVKHLRLRLRGLYDELNS</sequence>
<dbReference type="PANTHER" id="PTHR43133:SF8">
    <property type="entry name" value="RNA POLYMERASE SIGMA FACTOR HI_1459-RELATED"/>
    <property type="match status" value="1"/>
</dbReference>
<dbReference type="OrthoDB" id="9784272at2"/>
<protein>
    <submittedName>
        <fullName evidence="8">RNA polymerase subunit sigma-24</fullName>
    </submittedName>
</protein>
<proteinExistence type="inferred from homology"/>
<dbReference type="SUPFAM" id="SSF88659">
    <property type="entry name" value="Sigma3 and sigma4 domains of RNA polymerase sigma factors"/>
    <property type="match status" value="1"/>
</dbReference>
<dbReference type="GO" id="GO:0016987">
    <property type="term" value="F:sigma factor activity"/>
    <property type="evidence" value="ECO:0007669"/>
    <property type="project" value="UniProtKB-KW"/>
</dbReference>
<evidence type="ECO:0000259" key="6">
    <source>
        <dbReference type="Pfam" id="PF04542"/>
    </source>
</evidence>
<name>A0A2S9JGL9_9SPHI</name>
<keyword evidence="4" id="KW-0238">DNA-binding</keyword>
<comment type="similarity">
    <text evidence="1">Belongs to the sigma-70 factor family. ECF subfamily.</text>
</comment>
<dbReference type="SUPFAM" id="SSF88946">
    <property type="entry name" value="Sigma2 domain of RNA polymerase sigma factors"/>
    <property type="match status" value="1"/>
</dbReference>
<accession>A0A2S9JGL9</accession>
<organism evidence="8 9">
    <name type="scientific">Sphingobacterium gobiense</name>
    <dbReference type="NCBI Taxonomy" id="1382456"/>
    <lineage>
        <taxon>Bacteria</taxon>
        <taxon>Pseudomonadati</taxon>
        <taxon>Bacteroidota</taxon>
        <taxon>Sphingobacteriia</taxon>
        <taxon>Sphingobacteriales</taxon>
        <taxon>Sphingobacteriaceae</taxon>
        <taxon>Sphingobacterium</taxon>
    </lineage>
</organism>
<feature type="domain" description="RNA polymerase sigma factor 70 region 4 type 2" evidence="7">
    <location>
        <begin position="118"/>
        <end position="170"/>
    </location>
</feature>
<dbReference type="InterPro" id="IPR013325">
    <property type="entry name" value="RNA_pol_sigma_r2"/>
</dbReference>
<reference evidence="8 9" key="1">
    <citation type="submission" date="2018-02" db="EMBL/GenBank/DDBJ databases">
        <title>The draft genome of Sphingobacterium gobiense H7.</title>
        <authorList>
            <person name="Li L."/>
            <person name="Liu L."/>
            <person name="Zhang X."/>
            <person name="Wang T."/>
            <person name="Liang L."/>
        </authorList>
    </citation>
    <scope>NUCLEOTIDE SEQUENCE [LARGE SCALE GENOMIC DNA]</scope>
    <source>
        <strain evidence="8 9">ACCC 05757</strain>
    </source>
</reference>
<dbReference type="Gene3D" id="1.10.1740.10">
    <property type="match status" value="1"/>
</dbReference>
<dbReference type="Pfam" id="PF04542">
    <property type="entry name" value="Sigma70_r2"/>
    <property type="match status" value="1"/>
</dbReference>
<dbReference type="Pfam" id="PF08281">
    <property type="entry name" value="Sigma70_r4_2"/>
    <property type="match status" value="1"/>
</dbReference>
<evidence type="ECO:0000256" key="3">
    <source>
        <dbReference type="ARBA" id="ARBA00023082"/>
    </source>
</evidence>
<dbReference type="CDD" id="cd06171">
    <property type="entry name" value="Sigma70_r4"/>
    <property type="match status" value="1"/>
</dbReference>
<evidence type="ECO:0000256" key="1">
    <source>
        <dbReference type="ARBA" id="ARBA00010641"/>
    </source>
</evidence>
<dbReference type="GO" id="GO:0003677">
    <property type="term" value="F:DNA binding"/>
    <property type="evidence" value="ECO:0007669"/>
    <property type="project" value="UniProtKB-KW"/>
</dbReference>
<feature type="domain" description="RNA polymerase sigma-70 region 2" evidence="6">
    <location>
        <begin position="13"/>
        <end position="77"/>
    </location>
</feature>
<dbReference type="Gene3D" id="1.10.10.10">
    <property type="entry name" value="Winged helix-like DNA-binding domain superfamily/Winged helix DNA-binding domain"/>
    <property type="match status" value="1"/>
</dbReference>
<keyword evidence="5" id="KW-0804">Transcription</keyword>
<evidence type="ECO:0000256" key="5">
    <source>
        <dbReference type="ARBA" id="ARBA00023163"/>
    </source>
</evidence>
<dbReference type="InterPro" id="IPR013249">
    <property type="entry name" value="RNA_pol_sigma70_r4_t2"/>
</dbReference>
<keyword evidence="3" id="KW-0731">Sigma factor</keyword>
<evidence type="ECO:0000256" key="4">
    <source>
        <dbReference type="ARBA" id="ARBA00023125"/>
    </source>
</evidence>
<dbReference type="InterPro" id="IPR013324">
    <property type="entry name" value="RNA_pol_sigma_r3/r4-like"/>
</dbReference>
<gene>
    <name evidence="8" type="ORF">C5749_16925</name>
</gene>
<evidence type="ECO:0000313" key="8">
    <source>
        <dbReference type="EMBL" id="PRD52102.1"/>
    </source>
</evidence>
<dbReference type="InterPro" id="IPR039425">
    <property type="entry name" value="RNA_pol_sigma-70-like"/>
</dbReference>
<keyword evidence="9" id="KW-1185">Reference proteome</keyword>
<evidence type="ECO:0000313" key="9">
    <source>
        <dbReference type="Proteomes" id="UP000238642"/>
    </source>
</evidence>
<evidence type="ECO:0000259" key="7">
    <source>
        <dbReference type="Pfam" id="PF08281"/>
    </source>
</evidence>
<dbReference type="InterPro" id="IPR036388">
    <property type="entry name" value="WH-like_DNA-bd_sf"/>
</dbReference>
<evidence type="ECO:0000256" key="2">
    <source>
        <dbReference type="ARBA" id="ARBA00023015"/>
    </source>
</evidence>
<dbReference type="Proteomes" id="UP000238642">
    <property type="component" value="Unassembled WGS sequence"/>
</dbReference>
<dbReference type="NCBIfam" id="TIGR02937">
    <property type="entry name" value="sigma70-ECF"/>
    <property type="match status" value="1"/>
</dbReference>
<dbReference type="EMBL" id="PVBS01000004">
    <property type="protein sequence ID" value="PRD52102.1"/>
    <property type="molecule type" value="Genomic_DNA"/>
</dbReference>
<dbReference type="GO" id="GO:0006352">
    <property type="term" value="P:DNA-templated transcription initiation"/>
    <property type="evidence" value="ECO:0007669"/>
    <property type="project" value="InterPro"/>
</dbReference>